<evidence type="ECO:0000256" key="2">
    <source>
        <dbReference type="ARBA" id="ARBA00023136"/>
    </source>
</evidence>
<dbReference type="NCBIfam" id="NF008437">
    <property type="entry name" value="PRK11280.1"/>
    <property type="match status" value="1"/>
</dbReference>
<comment type="caution">
    <text evidence="4">The sequence shown here is derived from an EMBL/GenBank/DDBJ whole genome shotgun (WGS) entry which is preliminary data.</text>
</comment>
<evidence type="ECO:0000259" key="3">
    <source>
        <dbReference type="Pfam" id="PF05433"/>
    </source>
</evidence>
<keyword evidence="2" id="KW-0472">Membrane</keyword>
<organism evidence="4 5">
    <name type="scientific">Sinobacterium caligoides</name>
    <dbReference type="NCBI Taxonomy" id="933926"/>
    <lineage>
        <taxon>Bacteria</taxon>
        <taxon>Pseudomonadati</taxon>
        <taxon>Pseudomonadota</taxon>
        <taxon>Gammaproteobacteria</taxon>
        <taxon>Cellvibrionales</taxon>
        <taxon>Spongiibacteraceae</taxon>
        <taxon>Sinobacterium</taxon>
    </lineage>
</organism>
<dbReference type="Pfam" id="PF05433">
    <property type="entry name" value="Rick_17kDa_Anti"/>
    <property type="match status" value="1"/>
</dbReference>
<protein>
    <submittedName>
        <fullName evidence="4">Uncharacterized protein YcfJ</fullName>
    </submittedName>
</protein>
<feature type="domain" description="Glycine zipper 2TM" evidence="3">
    <location>
        <begin position="73"/>
        <end position="113"/>
    </location>
</feature>
<evidence type="ECO:0000256" key="1">
    <source>
        <dbReference type="ARBA" id="ARBA00004370"/>
    </source>
</evidence>
<sequence>MNISAPQKLCLTGIILVSASLGLTGCNDEASKAKFAEVTGVEAVTETVKTPHEVCKDVAVTEHAAVKDTHQIAGTAIGAAVGGLIGHQVGGGHGKDAATAVGAIAGGYAGNKTQKNMQDKDTTTTYKKQCTTVNEEHEETVGYDVSYTIGDETGVVRMKQKPQVSRLPVENGKVVLAE</sequence>
<dbReference type="AlphaFoldDB" id="A0A3N2DE25"/>
<dbReference type="InterPro" id="IPR008816">
    <property type="entry name" value="Gly_zipper_2TM_dom"/>
</dbReference>
<dbReference type="InterPro" id="IPR051407">
    <property type="entry name" value="Bact_OM_lipoprot/Surf_antigen"/>
</dbReference>
<evidence type="ECO:0000313" key="5">
    <source>
        <dbReference type="Proteomes" id="UP000275394"/>
    </source>
</evidence>
<name>A0A3N2DE25_9GAMM</name>
<evidence type="ECO:0000313" key="4">
    <source>
        <dbReference type="EMBL" id="ROR97977.1"/>
    </source>
</evidence>
<dbReference type="PANTHER" id="PTHR35603">
    <property type="match status" value="1"/>
</dbReference>
<dbReference type="GO" id="GO:0019867">
    <property type="term" value="C:outer membrane"/>
    <property type="evidence" value="ECO:0007669"/>
    <property type="project" value="InterPro"/>
</dbReference>
<keyword evidence="5" id="KW-1185">Reference proteome</keyword>
<dbReference type="RefSeq" id="WP_123713969.1">
    <property type="nucleotide sequence ID" value="NZ_RKHR01000008.1"/>
</dbReference>
<gene>
    <name evidence="4" type="ORF">EDC56_3646</name>
</gene>
<dbReference type="PANTHER" id="PTHR35603:SF2">
    <property type="entry name" value="OUTER MEMBRANE LIPOPROTEIN"/>
    <property type="match status" value="1"/>
</dbReference>
<dbReference type="EMBL" id="RKHR01000008">
    <property type="protein sequence ID" value="ROR97977.1"/>
    <property type="molecule type" value="Genomic_DNA"/>
</dbReference>
<dbReference type="OrthoDB" id="9132795at2"/>
<comment type="subcellular location">
    <subcellularLocation>
        <location evidence="1">Membrane</location>
    </subcellularLocation>
</comment>
<reference evidence="4 5" key="1">
    <citation type="submission" date="2018-11" db="EMBL/GenBank/DDBJ databases">
        <title>Genomic Encyclopedia of Type Strains, Phase IV (KMG-IV): sequencing the most valuable type-strain genomes for metagenomic binning, comparative biology and taxonomic classification.</title>
        <authorList>
            <person name="Goeker M."/>
        </authorList>
    </citation>
    <scope>NUCLEOTIDE SEQUENCE [LARGE SCALE GENOMIC DNA]</scope>
    <source>
        <strain evidence="4 5">DSM 100316</strain>
    </source>
</reference>
<dbReference type="Proteomes" id="UP000275394">
    <property type="component" value="Unassembled WGS sequence"/>
</dbReference>
<accession>A0A3N2DE25</accession>
<proteinExistence type="predicted"/>